<keyword evidence="4" id="KW-1185">Reference proteome</keyword>
<comment type="caution">
    <text evidence="3">The sequence shown here is derived from an EMBL/GenBank/DDBJ whole genome shotgun (WGS) entry which is preliminary data.</text>
</comment>
<gene>
    <name evidence="3" type="ORF">PT974_03468</name>
</gene>
<evidence type="ECO:0000256" key="2">
    <source>
        <dbReference type="SAM" id="MobiDB-lite"/>
    </source>
</evidence>
<evidence type="ECO:0000313" key="4">
    <source>
        <dbReference type="Proteomes" id="UP001338125"/>
    </source>
</evidence>
<evidence type="ECO:0000313" key="3">
    <source>
        <dbReference type="EMBL" id="KAK5995075.1"/>
    </source>
</evidence>
<keyword evidence="1" id="KW-0539">Nucleus</keyword>
<dbReference type="Pfam" id="PF11951">
    <property type="entry name" value="Fungal_trans_2"/>
    <property type="match status" value="2"/>
</dbReference>
<protein>
    <submittedName>
        <fullName evidence="3">Uncharacterized protein</fullName>
    </submittedName>
</protein>
<dbReference type="PANTHER" id="PTHR37540">
    <property type="entry name" value="TRANSCRIPTION FACTOR (ACR-2), PUTATIVE-RELATED-RELATED"/>
    <property type="match status" value="1"/>
</dbReference>
<organism evidence="3 4">
    <name type="scientific">Cladobotryum mycophilum</name>
    <dbReference type="NCBI Taxonomy" id="491253"/>
    <lineage>
        <taxon>Eukaryota</taxon>
        <taxon>Fungi</taxon>
        <taxon>Dikarya</taxon>
        <taxon>Ascomycota</taxon>
        <taxon>Pezizomycotina</taxon>
        <taxon>Sordariomycetes</taxon>
        <taxon>Hypocreomycetidae</taxon>
        <taxon>Hypocreales</taxon>
        <taxon>Hypocreaceae</taxon>
        <taxon>Cladobotryum</taxon>
    </lineage>
</organism>
<sequence>MREASAESAKQQELYFLNVTGSLGLDEDARTTIRSQSLKDYHRKRKIQRTVPVRLQGFAAHTDAASTGICSKGSASAFNRSGDRSAAPAGKSREKGDGHEDVQIRIYQRPSAPLQVNIEISGGDFDPFNALPLPSTPRIQLLIKQLMVRINSNSPTRDYRRYWFKHASHDLACFYIALSQSASDAGLVLQKGCSAEAVMYLNKALHLVNQRLDDPVWRVRNTTIGAVAALASYEISNGSLGAARTHLLGLETMVRMRGGINHPSISNGLRRIVLWVDLVAASHEISVPRISTYQVEELIVDINGDLQILTAAKVARKFATATPDEEIVFGEKAYLVQKRLIEIAGTSISSVPATWTLDTVWALAATMYSNTILFETSIDSLILETLVMRIQQCMETLIEKDGLDAVAKAVKTDSKLLWALVLGGIVSENMSQRKWFIQSIREICRLLDPWLQGAFPARQALAADALWDSSLDDFAHRLWAEVGH</sequence>
<dbReference type="Proteomes" id="UP001338125">
    <property type="component" value="Unassembled WGS sequence"/>
</dbReference>
<proteinExistence type="predicted"/>
<reference evidence="3 4" key="1">
    <citation type="submission" date="2024-01" db="EMBL/GenBank/DDBJ databases">
        <title>Complete genome of Cladobotryum mycophilum ATHUM6906.</title>
        <authorList>
            <person name="Christinaki A.C."/>
            <person name="Myridakis A.I."/>
            <person name="Kouvelis V.N."/>
        </authorList>
    </citation>
    <scope>NUCLEOTIDE SEQUENCE [LARGE SCALE GENOMIC DNA]</scope>
    <source>
        <strain evidence="3 4">ATHUM6906</strain>
    </source>
</reference>
<evidence type="ECO:0000256" key="1">
    <source>
        <dbReference type="ARBA" id="ARBA00023242"/>
    </source>
</evidence>
<name>A0ABR0STJ2_9HYPO</name>
<accession>A0ABR0STJ2</accession>
<dbReference type="EMBL" id="JAVFKD010000004">
    <property type="protein sequence ID" value="KAK5995075.1"/>
    <property type="molecule type" value="Genomic_DNA"/>
</dbReference>
<dbReference type="InterPro" id="IPR021858">
    <property type="entry name" value="Fun_TF"/>
</dbReference>
<feature type="region of interest" description="Disordered" evidence="2">
    <location>
        <begin position="71"/>
        <end position="99"/>
    </location>
</feature>
<dbReference type="PANTHER" id="PTHR37540:SF5">
    <property type="entry name" value="TRANSCRIPTION FACTOR DOMAIN-CONTAINING PROTEIN"/>
    <property type="match status" value="1"/>
</dbReference>